<organism evidence="1 2">
    <name type="scientific">Roseateles oligotrophus</name>
    <dbReference type="NCBI Taxonomy" id="1769250"/>
    <lineage>
        <taxon>Bacteria</taxon>
        <taxon>Pseudomonadati</taxon>
        <taxon>Pseudomonadota</taxon>
        <taxon>Betaproteobacteria</taxon>
        <taxon>Burkholderiales</taxon>
        <taxon>Sphaerotilaceae</taxon>
        <taxon>Roseateles</taxon>
    </lineage>
</organism>
<dbReference type="AlphaFoldDB" id="A0A840L6A1"/>
<gene>
    <name evidence="1" type="ORF">HNP55_002079</name>
</gene>
<accession>A0A840L6A1</accession>
<dbReference type="RefSeq" id="WP_184298960.1">
    <property type="nucleotide sequence ID" value="NZ_JACHLP010000004.1"/>
</dbReference>
<protein>
    <submittedName>
        <fullName evidence="1">Uncharacterized protein</fullName>
    </submittedName>
</protein>
<dbReference type="Proteomes" id="UP000562027">
    <property type="component" value="Unassembled WGS sequence"/>
</dbReference>
<evidence type="ECO:0000313" key="1">
    <source>
        <dbReference type="EMBL" id="MBB4843556.1"/>
    </source>
</evidence>
<dbReference type="EMBL" id="JACHLP010000004">
    <property type="protein sequence ID" value="MBB4843556.1"/>
    <property type="molecule type" value="Genomic_DNA"/>
</dbReference>
<reference evidence="1 2" key="1">
    <citation type="submission" date="2020-08" db="EMBL/GenBank/DDBJ databases">
        <title>Functional genomics of gut bacteria from endangered species of beetles.</title>
        <authorList>
            <person name="Carlos-Shanley C."/>
        </authorList>
    </citation>
    <scope>NUCLEOTIDE SEQUENCE [LARGE SCALE GENOMIC DNA]</scope>
    <source>
        <strain evidence="1 2">S00239</strain>
    </source>
</reference>
<sequence length="75" mass="8535">MPKTQVTKNELIVICEQKLPSESFYTSDMRVSDIQRLPSGYRVEILVSDSASVLNVLQGQHFSQWVSDNFDVTDL</sequence>
<comment type="caution">
    <text evidence="1">The sequence shown here is derived from an EMBL/GenBank/DDBJ whole genome shotgun (WGS) entry which is preliminary data.</text>
</comment>
<keyword evidence="2" id="KW-1185">Reference proteome</keyword>
<name>A0A840L6A1_9BURK</name>
<proteinExistence type="predicted"/>
<evidence type="ECO:0000313" key="2">
    <source>
        <dbReference type="Proteomes" id="UP000562027"/>
    </source>
</evidence>